<evidence type="ECO:0000313" key="3">
    <source>
        <dbReference type="Proteomes" id="UP001456524"/>
    </source>
</evidence>
<dbReference type="Proteomes" id="UP001456524">
    <property type="component" value="Unassembled WGS sequence"/>
</dbReference>
<reference evidence="2 3" key="1">
    <citation type="journal article" date="2022" name="G3 (Bethesda)">
        <title>Enemy or ally: a genomic approach to elucidate the lifestyle of Phyllosticta citrichinaensis.</title>
        <authorList>
            <person name="Buijs V.A."/>
            <person name="Groenewald J.Z."/>
            <person name="Haridas S."/>
            <person name="LaButti K.M."/>
            <person name="Lipzen A."/>
            <person name="Martin F.M."/>
            <person name="Barry K."/>
            <person name="Grigoriev I.V."/>
            <person name="Crous P.W."/>
            <person name="Seidl M.F."/>
        </authorList>
    </citation>
    <scope>NUCLEOTIDE SEQUENCE [LARGE SCALE GENOMIC DNA]</scope>
    <source>
        <strain evidence="2 3">CBS 129764</strain>
    </source>
</reference>
<feature type="chain" id="PRO_5045398063" evidence="1">
    <location>
        <begin position="27"/>
        <end position="264"/>
    </location>
</feature>
<sequence>MAAPNSTPLDALLFDALLEIAGAVGALLPTCRQTGQNDIINLASTSGRMRVVCRRLRFRGIIVNFDDLSHAGRLDHLFSRQVNHVWEVMQGFPDGIRWTRSFALTVPGQPGAGNFDLNLMIERAGTILLHVLSNALGLRKLTVTTPTSVQNLQDAIGVQGAFSLPLIEELVIDNTSRFLLDFCPNIRRLPLTGFTTSPGASFRNLSQLIARAANMPNLRALEINTARGAMVHLSPTMIITTFFTSCSTQNDQASRVQSSSEGEL</sequence>
<feature type="signal peptide" evidence="1">
    <location>
        <begin position="1"/>
        <end position="26"/>
    </location>
</feature>
<accession>A0ABR1Y697</accession>
<keyword evidence="1" id="KW-0732">Signal</keyword>
<keyword evidence="3" id="KW-1185">Reference proteome</keyword>
<gene>
    <name evidence="2" type="ORF">IWX90DRAFT_492156</name>
</gene>
<organism evidence="2 3">
    <name type="scientific">Phyllosticta citrichinensis</name>
    <dbReference type="NCBI Taxonomy" id="1130410"/>
    <lineage>
        <taxon>Eukaryota</taxon>
        <taxon>Fungi</taxon>
        <taxon>Dikarya</taxon>
        <taxon>Ascomycota</taxon>
        <taxon>Pezizomycotina</taxon>
        <taxon>Dothideomycetes</taxon>
        <taxon>Dothideomycetes incertae sedis</taxon>
        <taxon>Botryosphaeriales</taxon>
        <taxon>Phyllostictaceae</taxon>
        <taxon>Phyllosticta</taxon>
    </lineage>
</organism>
<comment type="caution">
    <text evidence="2">The sequence shown here is derived from an EMBL/GenBank/DDBJ whole genome shotgun (WGS) entry which is preliminary data.</text>
</comment>
<dbReference type="EMBL" id="JBBWUH010000001">
    <property type="protein sequence ID" value="KAK8177437.1"/>
    <property type="molecule type" value="Genomic_DNA"/>
</dbReference>
<proteinExistence type="predicted"/>
<evidence type="ECO:0000313" key="2">
    <source>
        <dbReference type="EMBL" id="KAK8177437.1"/>
    </source>
</evidence>
<evidence type="ECO:0000256" key="1">
    <source>
        <dbReference type="SAM" id="SignalP"/>
    </source>
</evidence>
<name>A0ABR1Y697_9PEZI</name>
<protein>
    <submittedName>
        <fullName evidence="2">Uncharacterized protein</fullName>
    </submittedName>
</protein>